<feature type="region of interest" description="Disordered" evidence="1">
    <location>
        <begin position="40"/>
        <end position="80"/>
    </location>
</feature>
<feature type="compositionally biased region" description="Basic and acidic residues" evidence="1">
    <location>
        <begin position="333"/>
        <end position="344"/>
    </location>
</feature>
<dbReference type="EMBL" id="KQ435771">
    <property type="protein sequence ID" value="KOX75163.1"/>
    <property type="molecule type" value="Genomic_DNA"/>
</dbReference>
<gene>
    <name evidence="2" type="ORF">WN51_14310</name>
</gene>
<sequence length="509" mass="56109">MSYRSSTLSSRVCERMGDQTSLAGLVTMTGVWVPQEQTTGPVATVSSGRGQPRGYDRGQATIRRRREPSPGQPLQEGRLHNQDSELKILRWSPEYKASVYVTHCYLLTSPAAVSRLPGKNDYNEYKLNNRHHRQQQQQQQRGAVHRTDEVPPAERNLLSPMLDAGSNDVEEKEEEVEIKDETAKAVEVTRGIHDTVTSIDTTAFLCSGHSRDPKNFDDSDDQRNASSSSHDIDHTGFVGGSTPPILELGVARKPSEFSTSRDEPSAPSASRTPDGHFSGTIASSADDLTTAGSPTSLKQVRRPRPSRVSRLLQPEGAASEWERADPGAGRAARPQDLRPRRESEQPLQQLVPQPRPTDRDLIQDNVPENVKRANATTLAVSSLPATASARTATWIDYSDVGAIDDVTTIPVKNLSYAFYKDDETEACNDEDQQLDKVSNVLDHRHIRESTDSNLSATDATSQPIAGSEDTQIMPDDARSTATFKSNDTYLLHLQLIEYHIGHLANNLFP</sequence>
<keyword evidence="3" id="KW-1185">Reference proteome</keyword>
<organism evidence="2 3">
    <name type="scientific">Melipona quadrifasciata</name>
    <dbReference type="NCBI Taxonomy" id="166423"/>
    <lineage>
        <taxon>Eukaryota</taxon>
        <taxon>Metazoa</taxon>
        <taxon>Ecdysozoa</taxon>
        <taxon>Arthropoda</taxon>
        <taxon>Hexapoda</taxon>
        <taxon>Insecta</taxon>
        <taxon>Pterygota</taxon>
        <taxon>Neoptera</taxon>
        <taxon>Endopterygota</taxon>
        <taxon>Hymenoptera</taxon>
        <taxon>Apocrita</taxon>
        <taxon>Aculeata</taxon>
        <taxon>Apoidea</taxon>
        <taxon>Anthophila</taxon>
        <taxon>Apidae</taxon>
        <taxon>Melipona</taxon>
    </lineage>
</organism>
<feature type="compositionally biased region" description="Polar residues" evidence="1">
    <location>
        <begin position="40"/>
        <end position="49"/>
    </location>
</feature>
<feature type="compositionally biased region" description="Polar residues" evidence="1">
    <location>
        <begin position="451"/>
        <end position="470"/>
    </location>
</feature>
<dbReference type="STRING" id="166423.A0A0M9A3F9"/>
<feature type="region of interest" description="Disordered" evidence="1">
    <location>
        <begin position="130"/>
        <end position="175"/>
    </location>
</feature>
<feature type="region of interest" description="Disordered" evidence="1">
    <location>
        <begin position="449"/>
        <end position="470"/>
    </location>
</feature>
<feature type="compositionally biased region" description="Basic and acidic residues" evidence="1">
    <location>
        <begin position="210"/>
        <end position="223"/>
    </location>
</feature>
<evidence type="ECO:0000256" key="1">
    <source>
        <dbReference type="SAM" id="MobiDB-lite"/>
    </source>
</evidence>
<reference evidence="2 3" key="1">
    <citation type="submission" date="2015-07" db="EMBL/GenBank/DDBJ databases">
        <title>The genome of Melipona quadrifasciata.</title>
        <authorList>
            <person name="Pan H."/>
            <person name="Kapheim K."/>
        </authorList>
    </citation>
    <scope>NUCLEOTIDE SEQUENCE [LARGE SCALE GENOMIC DNA]</scope>
    <source>
        <strain evidence="2">0111107301</strain>
        <tissue evidence="2">Whole body</tissue>
    </source>
</reference>
<proteinExistence type="predicted"/>
<feature type="compositionally biased region" description="Basic and acidic residues" evidence="1">
    <location>
        <begin position="253"/>
        <end position="264"/>
    </location>
</feature>
<dbReference type="Proteomes" id="UP000053105">
    <property type="component" value="Unassembled WGS sequence"/>
</dbReference>
<feature type="region of interest" description="Disordered" evidence="1">
    <location>
        <begin position="210"/>
        <end position="361"/>
    </location>
</feature>
<name>A0A0M9A3F9_9HYME</name>
<feature type="compositionally biased region" description="Polar residues" evidence="1">
    <location>
        <begin position="280"/>
        <end position="298"/>
    </location>
</feature>
<evidence type="ECO:0000313" key="3">
    <source>
        <dbReference type="Proteomes" id="UP000053105"/>
    </source>
</evidence>
<protein>
    <submittedName>
        <fullName evidence="2">Uncharacterized protein</fullName>
    </submittedName>
</protein>
<accession>A0A0M9A3F9</accession>
<evidence type="ECO:0000313" key="2">
    <source>
        <dbReference type="EMBL" id="KOX75163.1"/>
    </source>
</evidence>
<dbReference type="AlphaFoldDB" id="A0A0M9A3F9"/>